<dbReference type="EMBL" id="CAXAMN010021361">
    <property type="protein sequence ID" value="CAK9058478.1"/>
    <property type="molecule type" value="Genomic_DNA"/>
</dbReference>
<evidence type="ECO:0000256" key="1">
    <source>
        <dbReference type="SAM" id="MobiDB-lite"/>
    </source>
</evidence>
<dbReference type="Proteomes" id="UP001642484">
    <property type="component" value="Unassembled WGS sequence"/>
</dbReference>
<reference evidence="2 3" key="1">
    <citation type="submission" date="2024-02" db="EMBL/GenBank/DDBJ databases">
        <authorList>
            <person name="Chen Y."/>
            <person name="Shah S."/>
            <person name="Dougan E. K."/>
            <person name="Thang M."/>
            <person name="Chan C."/>
        </authorList>
    </citation>
    <scope>NUCLEOTIDE SEQUENCE [LARGE SCALE GENOMIC DNA]</scope>
</reference>
<name>A0ABP0N4W4_9DINO</name>
<proteinExistence type="predicted"/>
<feature type="compositionally biased region" description="Low complexity" evidence="1">
    <location>
        <begin position="178"/>
        <end position="187"/>
    </location>
</feature>
<sequence>MAAVENVEEEEVNEVEQAHIKADSNLPTCYFLATSAKCTKGYEGDSQWVIELEKGWSPWMPGNEPYYGATDAPLRYTLGRYDFEVHFESETVGSQTNLTTGKVRRIQKLQKGEPMPAWEGTGIRRRPAAAAAGAPAGGLGAAPATSAAKQAQQNREQRRSGYDANKAMQPHSLRPQVSQSAYKASPAPSAPKPKPAAAGGAQGSPSGQAPGHVPRYMRPLKSKA</sequence>
<accession>A0ABP0N4W4</accession>
<keyword evidence="3" id="KW-1185">Reference proteome</keyword>
<protein>
    <submittedName>
        <fullName evidence="2">Uncharacterized protein</fullName>
    </submittedName>
</protein>
<evidence type="ECO:0000313" key="2">
    <source>
        <dbReference type="EMBL" id="CAK9058478.1"/>
    </source>
</evidence>
<feature type="compositionally biased region" description="Low complexity" evidence="1">
    <location>
        <begin position="195"/>
        <end position="211"/>
    </location>
</feature>
<gene>
    <name evidence="2" type="ORF">CCMP2556_LOCUS28833</name>
</gene>
<feature type="compositionally biased region" description="Low complexity" evidence="1">
    <location>
        <begin position="141"/>
        <end position="153"/>
    </location>
</feature>
<comment type="caution">
    <text evidence="2">The sequence shown here is derived from an EMBL/GenBank/DDBJ whole genome shotgun (WGS) entry which is preliminary data.</text>
</comment>
<organism evidence="2 3">
    <name type="scientific">Durusdinium trenchii</name>
    <dbReference type="NCBI Taxonomy" id="1381693"/>
    <lineage>
        <taxon>Eukaryota</taxon>
        <taxon>Sar</taxon>
        <taxon>Alveolata</taxon>
        <taxon>Dinophyceae</taxon>
        <taxon>Suessiales</taxon>
        <taxon>Symbiodiniaceae</taxon>
        <taxon>Durusdinium</taxon>
    </lineage>
</organism>
<evidence type="ECO:0000313" key="3">
    <source>
        <dbReference type="Proteomes" id="UP001642484"/>
    </source>
</evidence>
<feature type="region of interest" description="Disordered" evidence="1">
    <location>
        <begin position="127"/>
        <end position="224"/>
    </location>
</feature>